<feature type="compositionally biased region" description="Basic residues" evidence="1">
    <location>
        <begin position="1"/>
        <end position="15"/>
    </location>
</feature>
<name>D6X1R8_TRICA</name>
<dbReference type="HOGENOM" id="CLU_895261_0_0_1"/>
<feature type="region of interest" description="Disordered" evidence="1">
    <location>
        <begin position="1"/>
        <end position="33"/>
    </location>
</feature>
<proteinExistence type="predicted"/>
<reference evidence="2 3" key="1">
    <citation type="journal article" date="2008" name="Nature">
        <title>The genome of the model beetle and pest Tribolium castaneum.</title>
        <authorList>
            <consortium name="Tribolium Genome Sequencing Consortium"/>
            <person name="Richards S."/>
            <person name="Gibbs R.A."/>
            <person name="Weinstock G.M."/>
            <person name="Brown S.J."/>
            <person name="Denell R."/>
            <person name="Beeman R.W."/>
            <person name="Gibbs R."/>
            <person name="Beeman R.W."/>
            <person name="Brown S.J."/>
            <person name="Bucher G."/>
            <person name="Friedrich M."/>
            <person name="Grimmelikhuijzen C.J."/>
            <person name="Klingler M."/>
            <person name="Lorenzen M."/>
            <person name="Richards S."/>
            <person name="Roth S."/>
            <person name="Schroder R."/>
            <person name="Tautz D."/>
            <person name="Zdobnov E.M."/>
            <person name="Muzny D."/>
            <person name="Gibbs R.A."/>
            <person name="Weinstock G.M."/>
            <person name="Attaway T."/>
            <person name="Bell S."/>
            <person name="Buhay C.J."/>
            <person name="Chandrabose M.N."/>
            <person name="Chavez D."/>
            <person name="Clerk-Blankenburg K.P."/>
            <person name="Cree A."/>
            <person name="Dao M."/>
            <person name="Davis C."/>
            <person name="Chacko J."/>
            <person name="Dinh H."/>
            <person name="Dugan-Rocha S."/>
            <person name="Fowler G."/>
            <person name="Garner T.T."/>
            <person name="Garnes J."/>
            <person name="Gnirke A."/>
            <person name="Hawes A."/>
            <person name="Hernandez J."/>
            <person name="Hines S."/>
            <person name="Holder M."/>
            <person name="Hume J."/>
            <person name="Jhangiani S.N."/>
            <person name="Joshi V."/>
            <person name="Khan Z.M."/>
            <person name="Jackson L."/>
            <person name="Kovar C."/>
            <person name="Kowis A."/>
            <person name="Lee S."/>
            <person name="Lewis L.R."/>
            <person name="Margolis J."/>
            <person name="Morgan M."/>
            <person name="Nazareth L.V."/>
            <person name="Nguyen N."/>
            <person name="Okwuonu G."/>
            <person name="Parker D."/>
            <person name="Richards S."/>
            <person name="Ruiz S.J."/>
            <person name="Santibanez J."/>
            <person name="Savard J."/>
            <person name="Scherer S.E."/>
            <person name="Schneider B."/>
            <person name="Sodergren E."/>
            <person name="Tautz D."/>
            <person name="Vattahil S."/>
            <person name="Villasana D."/>
            <person name="White C.S."/>
            <person name="Wright R."/>
            <person name="Park Y."/>
            <person name="Beeman R.W."/>
            <person name="Lord J."/>
            <person name="Oppert B."/>
            <person name="Lorenzen M."/>
            <person name="Brown S."/>
            <person name="Wang L."/>
            <person name="Savard J."/>
            <person name="Tautz D."/>
            <person name="Richards S."/>
            <person name="Weinstock G."/>
            <person name="Gibbs R.A."/>
            <person name="Liu Y."/>
            <person name="Worley K."/>
            <person name="Weinstock G."/>
            <person name="Elsik C.G."/>
            <person name="Reese J.T."/>
            <person name="Elhaik E."/>
            <person name="Landan G."/>
            <person name="Graur D."/>
            <person name="Arensburger P."/>
            <person name="Atkinson P."/>
            <person name="Beeman R.W."/>
            <person name="Beidler J."/>
            <person name="Brown S.J."/>
            <person name="Demuth J.P."/>
            <person name="Drury D.W."/>
            <person name="Du Y.Z."/>
            <person name="Fujiwara H."/>
            <person name="Lorenzen M."/>
            <person name="Maselli V."/>
            <person name="Osanai M."/>
            <person name="Park Y."/>
            <person name="Robertson H.M."/>
            <person name="Tu Z."/>
            <person name="Wang J.J."/>
            <person name="Wang S."/>
            <person name="Richards S."/>
            <person name="Song H."/>
            <person name="Zhang L."/>
            <person name="Sodergren E."/>
            <person name="Werner D."/>
            <person name="Stanke M."/>
            <person name="Morgenstern B."/>
            <person name="Solovyev V."/>
            <person name="Kosarev P."/>
            <person name="Brown G."/>
            <person name="Chen H.C."/>
            <person name="Ermolaeva O."/>
            <person name="Hlavina W."/>
            <person name="Kapustin Y."/>
            <person name="Kiryutin B."/>
            <person name="Kitts P."/>
            <person name="Maglott D."/>
            <person name="Pruitt K."/>
            <person name="Sapojnikov V."/>
            <person name="Souvorov A."/>
            <person name="Mackey A.J."/>
            <person name="Waterhouse R.M."/>
            <person name="Wyder S."/>
            <person name="Zdobnov E.M."/>
            <person name="Zdobnov E.M."/>
            <person name="Wyder S."/>
            <person name="Kriventseva E.V."/>
            <person name="Kadowaki T."/>
            <person name="Bork P."/>
            <person name="Aranda M."/>
            <person name="Bao R."/>
            <person name="Beermann A."/>
            <person name="Berns N."/>
            <person name="Bolognesi R."/>
            <person name="Bonneton F."/>
            <person name="Bopp D."/>
            <person name="Brown S.J."/>
            <person name="Bucher G."/>
            <person name="Butts T."/>
            <person name="Chaumot A."/>
            <person name="Denell R.E."/>
            <person name="Ferrier D.E."/>
            <person name="Friedrich M."/>
            <person name="Gordon C.M."/>
            <person name="Jindra M."/>
            <person name="Klingler M."/>
            <person name="Lan Q."/>
            <person name="Lattorff H.M."/>
            <person name="Laudet V."/>
            <person name="von Levetsow C."/>
            <person name="Liu Z."/>
            <person name="Lutz R."/>
            <person name="Lynch J.A."/>
            <person name="da Fonseca R.N."/>
            <person name="Posnien N."/>
            <person name="Reuter R."/>
            <person name="Roth S."/>
            <person name="Savard J."/>
            <person name="Schinko J.B."/>
            <person name="Schmitt C."/>
            <person name="Schoppmeier M."/>
            <person name="Schroder R."/>
            <person name="Shippy T.D."/>
            <person name="Simonnet F."/>
            <person name="Marques-Souza H."/>
            <person name="Tautz D."/>
            <person name="Tomoyasu Y."/>
            <person name="Trauner J."/>
            <person name="Van der Zee M."/>
            <person name="Vervoort M."/>
            <person name="Wittkopp N."/>
            <person name="Wimmer E.A."/>
            <person name="Yang X."/>
            <person name="Jones A.K."/>
            <person name="Sattelle D.B."/>
            <person name="Ebert P.R."/>
            <person name="Nelson D."/>
            <person name="Scott J.G."/>
            <person name="Beeman R.W."/>
            <person name="Muthukrishnan S."/>
            <person name="Kramer K.J."/>
            <person name="Arakane Y."/>
            <person name="Beeman R.W."/>
            <person name="Zhu Q."/>
            <person name="Hogenkamp D."/>
            <person name="Dixit R."/>
            <person name="Oppert B."/>
            <person name="Jiang H."/>
            <person name="Zou Z."/>
            <person name="Marshall J."/>
            <person name="Elpidina E."/>
            <person name="Vinokurov K."/>
            <person name="Oppert C."/>
            <person name="Zou Z."/>
            <person name="Evans J."/>
            <person name="Lu Z."/>
            <person name="Zhao P."/>
            <person name="Sumathipala N."/>
            <person name="Altincicek B."/>
            <person name="Vilcinskas A."/>
            <person name="Williams M."/>
            <person name="Hultmark D."/>
            <person name="Hetru C."/>
            <person name="Jiang H."/>
            <person name="Grimmelikhuijzen C.J."/>
            <person name="Hauser F."/>
            <person name="Cazzamali G."/>
            <person name="Williamson M."/>
            <person name="Park Y."/>
            <person name="Li B."/>
            <person name="Tanaka Y."/>
            <person name="Predel R."/>
            <person name="Neupert S."/>
            <person name="Schachtner J."/>
            <person name="Verleyen P."/>
            <person name="Raible F."/>
            <person name="Bork P."/>
            <person name="Friedrich M."/>
            <person name="Walden K.K."/>
            <person name="Robertson H.M."/>
            <person name="Angeli S."/>
            <person name="Foret S."/>
            <person name="Bucher G."/>
            <person name="Schuetz S."/>
            <person name="Maleszka R."/>
            <person name="Wimmer E.A."/>
            <person name="Beeman R.W."/>
            <person name="Lorenzen M."/>
            <person name="Tomoyasu Y."/>
            <person name="Miller S.C."/>
            <person name="Grossmann D."/>
            <person name="Bucher G."/>
        </authorList>
    </citation>
    <scope>NUCLEOTIDE SEQUENCE [LARGE SCALE GENOMIC DNA]</scope>
    <source>
        <strain evidence="2 3">Georgia GA2</strain>
    </source>
</reference>
<sequence length="311" mass="35535">MLNDKPRKKVAKRKFYSVPNLPTNERQGKQNEMLVVTPEDLKKLRKNLDKSKGEAIKPKPTKASSKKLSAKELNELLMTPAKSKPDNEPKTEDYQWLVKKNIIELIDAAKKKTEKITESKAQNLPKTKSENVKRRPVPKTKSEEQKPRTKELKHELLLKKTNTLNLPRRAANFPKEKTSSMHYHPSFVNRPPTTLLHPVTDRKKTGMAKLKELFRVFKTGQEGPPKARRSKRLEKVFEPRASQQPTQKKPVKKSNKIPEKVSKKSKQTKVEESSSVVKSDPDKKTIGGNSLTVRRRRNRTSGSKMLTGIGV</sequence>
<feature type="region of interest" description="Disordered" evidence="1">
    <location>
        <begin position="46"/>
        <end position="69"/>
    </location>
</feature>
<organism evidence="2 3">
    <name type="scientific">Tribolium castaneum</name>
    <name type="common">Red flour beetle</name>
    <dbReference type="NCBI Taxonomy" id="7070"/>
    <lineage>
        <taxon>Eukaryota</taxon>
        <taxon>Metazoa</taxon>
        <taxon>Ecdysozoa</taxon>
        <taxon>Arthropoda</taxon>
        <taxon>Hexapoda</taxon>
        <taxon>Insecta</taxon>
        <taxon>Pterygota</taxon>
        <taxon>Neoptera</taxon>
        <taxon>Endopterygota</taxon>
        <taxon>Coleoptera</taxon>
        <taxon>Polyphaga</taxon>
        <taxon>Cucujiformia</taxon>
        <taxon>Tenebrionidae</taxon>
        <taxon>Tenebrionidae incertae sedis</taxon>
        <taxon>Tribolium</taxon>
    </lineage>
</organism>
<feature type="compositionally biased region" description="Basic and acidic residues" evidence="1">
    <location>
        <begin position="140"/>
        <end position="158"/>
    </location>
</feature>
<evidence type="ECO:0000313" key="3">
    <source>
        <dbReference type="Proteomes" id="UP000007266"/>
    </source>
</evidence>
<dbReference type="InParanoid" id="D6X1R8"/>
<feature type="compositionally biased region" description="Basic and acidic residues" evidence="1">
    <location>
        <begin position="46"/>
        <end position="57"/>
    </location>
</feature>
<feature type="region of interest" description="Disordered" evidence="1">
    <location>
        <begin position="112"/>
        <end position="200"/>
    </location>
</feature>
<feature type="region of interest" description="Disordered" evidence="1">
    <location>
        <begin position="216"/>
        <end position="311"/>
    </location>
</feature>
<evidence type="ECO:0000313" key="2">
    <source>
        <dbReference type="EMBL" id="EFA10152.1"/>
    </source>
</evidence>
<dbReference type="Proteomes" id="UP000007266">
    <property type="component" value="Linkage group 9"/>
</dbReference>
<dbReference type="EMBL" id="KQ971371">
    <property type="protein sequence ID" value="EFA10152.1"/>
    <property type="molecule type" value="Genomic_DNA"/>
</dbReference>
<dbReference type="AlphaFoldDB" id="D6X1R8"/>
<evidence type="ECO:0000256" key="1">
    <source>
        <dbReference type="SAM" id="MobiDB-lite"/>
    </source>
</evidence>
<protein>
    <submittedName>
        <fullName evidence="2">Uncharacterized protein</fullName>
    </submittedName>
</protein>
<gene>
    <name evidence="2" type="primary">GLEAN_12339</name>
    <name evidence="2" type="ORF">TcasGA2_TC012339</name>
</gene>
<keyword evidence="3" id="KW-1185">Reference proteome</keyword>
<accession>D6X1R8</accession>
<reference evidence="2 3" key="2">
    <citation type="journal article" date="2010" name="Nucleic Acids Res.">
        <title>BeetleBase in 2010: revisions to provide comprehensive genomic information for Tribolium castaneum.</title>
        <authorList>
            <person name="Kim H.S."/>
            <person name="Murphy T."/>
            <person name="Xia J."/>
            <person name="Caragea D."/>
            <person name="Park Y."/>
            <person name="Beeman R.W."/>
            <person name="Lorenzen M.D."/>
            <person name="Butcher S."/>
            <person name="Manak J.R."/>
            <person name="Brown S.J."/>
        </authorList>
    </citation>
    <scope>GENOME REANNOTATION</scope>
    <source>
        <strain evidence="2 3">Georgia GA2</strain>
    </source>
</reference>
<feature type="compositionally biased region" description="Basic and acidic residues" evidence="1">
    <location>
        <begin position="256"/>
        <end position="272"/>
    </location>
</feature>